<keyword evidence="2" id="KW-0812">Transmembrane</keyword>
<organism evidence="3 4">
    <name type="scientific">Batillaria attramentaria</name>
    <dbReference type="NCBI Taxonomy" id="370345"/>
    <lineage>
        <taxon>Eukaryota</taxon>
        <taxon>Metazoa</taxon>
        <taxon>Spiralia</taxon>
        <taxon>Lophotrochozoa</taxon>
        <taxon>Mollusca</taxon>
        <taxon>Gastropoda</taxon>
        <taxon>Caenogastropoda</taxon>
        <taxon>Sorbeoconcha</taxon>
        <taxon>Cerithioidea</taxon>
        <taxon>Batillariidae</taxon>
        <taxon>Batillaria</taxon>
    </lineage>
</organism>
<evidence type="ECO:0000256" key="2">
    <source>
        <dbReference type="SAM" id="Phobius"/>
    </source>
</evidence>
<feature type="transmembrane region" description="Helical" evidence="2">
    <location>
        <begin position="93"/>
        <end position="111"/>
    </location>
</feature>
<feature type="transmembrane region" description="Helical" evidence="2">
    <location>
        <begin position="145"/>
        <end position="165"/>
    </location>
</feature>
<accession>A0ABD0LJL4</accession>
<evidence type="ECO:0000256" key="1">
    <source>
        <dbReference type="SAM" id="MobiDB-lite"/>
    </source>
</evidence>
<comment type="caution">
    <text evidence="3">The sequence shown here is derived from an EMBL/GenBank/DDBJ whole genome shotgun (WGS) entry which is preliminary data.</text>
</comment>
<evidence type="ECO:0000313" key="4">
    <source>
        <dbReference type="Proteomes" id="UP001519460"/>
    </source>
</evidence>
<feature type="transmembrane region" description="Helical" evidence="2">
    <location>
        <begin position="59"/>
        <end position="81"/>
    </location>
</feature>
<keyword evidence="2" id="KW-0472">Membrane</keyword>
<evidence type="ECO:0000313" key="3">
    <source>
        <dbReference type="EMBL" id="KAK7499645.1"/>
    </source>
</evidence>
<keyword evidence="2" id="KW-1133">Transmembrane helix</keyword>
<feature type="non-terminal residue" evidence="3">
    <location>
        <position position="1"/>
    </location>
</feature>
<dbReference type="EMBL" id="JACVVK020000042">
    <property type="protein sequence ID" value="KAK7499645.1"/>
    <property type="molecule type" value="Genomic_DNA"/>
</dbReference>
<feature type="region of interest" description="Disordered" evidence="1">
    <location>
        <begin position="234"/>
        <end position="272"/>
    </location>
</feature>
<dbReference type="Proteomes" id="UP001519460">
    <property type="component" value="Unassembled WGS sequence"/>
</dbReference>
<reference evidence="3 4" key="1">
    <citation type="journal article" date="2023" name="Sci. Data">
        <title>Genome assembly of the Korean intertidal mud-creeper Batillaria attramentaria.</title>
        <authorList>
            <person name="Patra A.K."/>
            <person name="Ho P.T."/>
            <person name="Jun S."/>
            <person name="Lee S.J."/>
            <person name="Kim Y."/>
            <person name="Won Y.J."/>
        </authorList>
    </citation>
    <scope>NUCLEOTIDE SEQUENCE [LARGE SCALE GENOMIC DNA]</scope>
    <source>
        <strain evidence="3">Wonlab-2016</strain>
    </source>
</reference>
<proteinExistence type="predicted"/>
<sequence>NVKTMAVFDTASKFVLQAGQSPGLALMMLMVFADYVAGDVTFHCPCDVTEYGWNSAQQYYAVTFLLSPGFTILVVDARWGLCRAWRNWRNSFIMLYRPLVLCTTWIFYFLASKRFSHCFDKTMACICDDEETKTGCTTSTKVHQAYIQLTVACMLWAILCFAMWATGACNTLEELVKFGLSPWTVVTLYEQGLIHEPKDHPLLLLSVEDEEVKRLPVTIGQLELVRQYRKIRQKQRQYADGVKGKKPDAPDGNDKDDSTREPLMSKSEEPSG</sequence>
<gene>
    <name evidence="3" type="ORF">BaRGS_00008986</name>
</gene>
<keyword evidence="4" id="KW-1185">Reference proteome</keyword>
<name>A0ABD0LJL4_9CAEN</name>
<dbReference type="AlphaFoldDB" id="A0ABD0LJL4"/>
<evidence type="ECO:0008006" key="5">
    <source>
        <dbReference type="Google" id="ProtNLM"/>
    </source>
</evidence>
<protein>
    <recommendedName>
        <fullName evidence="5">Frizzled/Smoothened transmembrane domain-containing protein</fullName>
    </recommendedName>
</protein>
<feature type="compositionally biased region" description="Basic and acidic residues" evidence="1">
    <location>
        <begin position="242"/>
        <end position="260"/>
    </location>
</feature>